<dbReference type="GO" id="GO:0080090">
    <property type="term" value="P:regulation of primary metabolic process"/>
    <property type="evidence" value="ECO:0007669"/>
    <property type="project" value="UniProtKB-ARBA"/>
</dbReference>
<evidence type="ECO:0000256" key="8">
    <source>
        <dbReference type="SAM" id="MobiDB-lite"/>
    </source>
</evidence>
<evidence type="ECO:0000256" key="3">
    <source>
        <dbReference type="ARBA" id="ARBA00023125"/>
    </source>
</evidence>
<dbReference type="InterPro" id="IPR011598">
    <property type="entry name" value="bHLH_dom"/>
</dbReference>
<keyword evidence="7" id="KW-0175">Coiled coil</keyword>
<dbReference type="GeneID" id="116192450"/>
<protein>
    <submittedName>
        <fullName evidence="11">Transcription factor GLABRA 3 isoform X1</fullName>
    </submittedName>
</protein>
<dbReference type="SUPFAM" id="SSF47459">
    <property type="entry name" value="HLH, helix-loop-helix DNA-binding domain"/>
    <property type="match status" value="1"/>
</dbReference>
<dbReference type="RefSeq" id="XP_031376863.1">
    <property type="nucleotide sequence ID" value="XM_031521003.1"/>
</dbReference>
<dbReference type="Pfam" id="PF22754">
    <property type="entry name" value="bHLH-TF_ACT-like_plant"/>
    <property type="match status" value="1"/>
</dbReference>
<dbReference type="GO" id="GO:0005634">
    <property type="term" value="C:nucleus"/>
    <property type="evidence" value="ECO:0007669"/>
    <property type="project" value="UniProtKB-SubCell"/>
</dbReference>
<dbReference type="InterPro" id="IPR054502">
    <property type="entry name" value="bHLH-TF_ACT-like_plant"/>
</dbReference>
<evidence type="ECO:0000313" key="11">
    <source>
        <dbReference type="RefSeq" id="XP_031376863.1"/>
    </source>
</evidence>
<dbReference type="OrthoDB" id="690068at2759"/>
<keyword evidence="10" id="KW-1185">Reference proteome</keyword>
<gene>
    <name evidence="11" type="primary">LOC116192450</name>
</gene>
<dbReference type="SMART" id="SM00353">
    <property type="entry name" value="HLH"/>
    <property type="match status" value="1"/>
</dbReference>
<evidence type="ECO:0000256" key="4">
    <source>
        <dbReference type="ARBA" id="ARBA00023159"/>
    </source>
</evidence>
<dbReference type="GO" id="GO:0046983">
    <property type="term" value="F:protein dimerization activity"/>
    <property type="evidence" value="ECO:0007669"/>
    <property type="project" value="InterPro"/>
</dbReference>
<evidence type="ECO:0000313" key="10">
    <source>
        <dbReference type="Proteomes" id="UP000515151"/>
    </source>
</evidence>
<dbReference type="InterPro" id="IPR025610">
    <property type="entry name" value="MYC/MYB_N"/>
</dbReference>
<reference evidence="11" key="2">
    <citation type="submission" date="2025-08" db="UniProtKB">
        <authorList>
            <consortium name="RefSeq"/>
        </authorList>
    </citation>
    <scope>IDENTIFICATION</scope>
    <source>
        <tissue evidence="11">Leaf</tissue>
    </source>
</reference>
<keyword evidence="3" id="KW-0238">DNA-binding</keyword>
<evidence type="ECO:0000259" key="9">
    <source>
        <dbReference type="PROSITE" id="PS50888"/>
    </source>
</evidence>
<evidence type="ECO:0000256" key="1">
    <source>
        <dbReference type="ARBA" id="ARBA00004123"/>
    </source>
</evidence>
<dbReference type="PROSITE" id="PS50888">
    <property type="entry name" value="BHLH"/>
    <property type="match status" value="1"/>
</dbReference>
<dbReference type="Proteomes" id="UP000515151">
    <property type="component" value="Chromosome 1"/>
</dbReference>
<keyword evidence="5" id="KW-0804">Transcription</keyword>
<feature type="region of interest" description="Disordered" evidence="8">
    <location>
        <begin position="350"/>
        <end position="369"/>
    </location>
</feature>
<feature type="domain" description="BHLH" evidence="9">
    <location>
        <begin position="412"/>
        <end position="461"/>
    </location>
</feature>
<keyword evidence="4" id="KW-0010">Activator</keyword>
<evidence type="ECO:0000256" key="7">
    <source>
        <dbReference type="SAM" id="Coils"/>
    </source>
</evidence>
<keyword evidence="6" id="KW-0539">Nucleus</keyword>
<accession>A0A6P8C6C4</accession>
<comment type="subcellular location">
    <subcellularLocation>
        <location evidence="1">Nucleus</location>
    </subcellularLocation>
</comment>
<dbReference type="Gene3D" id="4.10.280.10">
    <property type="entry name" value="Helix-loop-helix DNA-binding domain"/>
    <property type="match status" value="1"/>
</dbReference>
<name>A0A6P8C6C4_PUNGR</name>
<dbReference type="Pfam" id="PF00010">
    <property type="entry name" value="HLH"/>
    <property type="match status" value="1"/>
</dbReference>
<evidence type="ECO:0000256" key="2">
    <source>
        <dbReference type="ARBA" id="ARBA00023015"/>
    </source>
</evidence>
<reference evidence="10" key="1">
    <citation type="journal article" date="2020" name="Plant Biotechnol. J.">
        <title>The pomegranate (Punica granatum L.) draft genome dissects genetic divergence between soft- and hard-seeded cultivars.</title>
        <authorList>
            <person name="Luo X."/>
            <person name="Li H."/>
            <person name="Wu Z."/>
            <person name="Yao W."/>
            <person name="Zhao P."/>
            <person name="Cao D."/>
            <person name="Yu H."/>
            <person name="Li K."/>
            <person name="Poudel K."/>
            <person name="Zhao D."/>
            <person name="Zhang F."/>
            <person name="Xia X."/>
            <person name="Chen L."/>
            <person name="Wang Q."/>
            <person name="Jing D."/>
            <person name="Cao S."/>
        </authorList>
    </citation>
    <scope>NUCLEOTIDE SEQUENCE [LARGE SCALE GENOMIC DNA]</scope>
    <source>
        <strain evidence="10">cv. Tunisia</strain>
    </source>
</reference>
<dbReference type="AlphaFoldDB" id="A0A6P8C6C4"/>
<proteinExistence type="predicted"/>
<evidence type="ECO:0000256" key="5">
    <source>
        <dbReference type="ARBA" id="ARBA00023163"/>
    </source>
</evidence>
<feature type="coiled-coil region" evidence="7">
    <location>
        <begin position="451"/>
        <end position="478"/>
    </location>
</feature>
<dbReference type="Pfam" id="PF14215">
    <property type="entry name" value="bHLH-MYC_N"/>
    <property type="match status" value="1"/>
</dbReference>
<dbReference type="InterPro" id="IPR036638">
    <property type="entry name" value="HLH_DNA-bd_sf"/>
</dbReference>
<evidence type="ECO:0000256" key="6">
    <source>
        <dbReference type="ARBA" id="ARBA00023242"/>
    </source>
</evidence>
<dbReference type="PANTHER" id="PTHR46266:SF3">
    <property type="entry name" value="TRANSCRIPTION FACTOR EGL1"/>
    <property type="match status" value="1"/>
</dbReference>
<dbReference type="PANTHER" id="PTHR46266">
    <property type="entry name" value="TRANSCRIPTION FACTOR TT8"/>
    <property type="match status" value="1"/>
</dbReference>
<sequence length="612" mass="68704">MESGTANRGNGVPENLKQQLAIAVRSIQWSYGIFWSISPSQPGMLEWGDGYYNGDIKTRKTVQAVEFNADELGLQRSEQLRELYESLSAGESSGQIRRPSAALSPEDLTDTEWYYLVCMSFHFDIGQGLPGRTLATGQPIWLCDAPYADSKTFSRSLLAKSASIQTVVCFPFFGGVVELGVTDMVPENPAPIQHVKASLLETPHWKYSMKFHHDNFETRMIPIAGELEMVSPTSSSNAFEAHQLPDESQMVEGINGAASQVHSWQFMDDDFSNCLQHSVNSSDCVSQSLIDPGNVIEYPLQEDERKGGNHDRLGVDVRDDDFHYQSILSSLLKTSKELIFGPSLPKGKRESSFRTWKKGGSANSGKLSSGTNQRLLKSILFEVPHMHDEGLREYQMESSCMKNGVCRPEADEIGQNHVLAERRRRERIHEQFGTLKSIVPSVNKFDKVSVLDDTIEYLKQLVRRVEELECTVSEENHRRKLPQDTSERTCDNYGENKLGIGKRHSVSKRPSVSKRKAQEMDETGTEINCTENLIVTVEDKEVVIEMKCKWREGLLLEVINAASNLRLDSHSVQTSTADGILSLAMRSKFVGSASPSAQTIRQALQRFAWRQR</sequence>
<keyword evidence="2" id="KW-0805">Transcription regulation</keyword>
<organism evidence="10 11">
    <name type="scientific">Punica granatum</name>
    <name type="common">Pomegranate</name>
    <dbReference type="NCBI Taxonomy" id="22663"/>
    <lineage>
        <taxon>Eukaryota</taxon>
        <taxon>Viridiplantae</taxon>
        <taxon>Streptophyta</taxon>
        <taxon>Embryophyta</taxon>
        <taxon>Tracheophyta</taxon>
        <taxon>Spermatophyta</taxon>
        <taxon>Magnoliopsida</taxon>
        <taxon>eudicotyledons</taxon>
        <taxon>Gunneridae</taxon>
        <taxon>Pentapetalae</taxon>
        <taxon>rosids</taxon>
        <taxon>malvids</taxon>
        <taxon>Myrtales</taxon>
        <taxon>Lythraceae</taxon>
        <taxon>Punica</taxon>
    </lineage>
</organism>